<dbReference type="InterPro" id="IPR050300">
    <property type="entry name" value="GDXG_lipolytic_enzyme"/>
</dbReference>
<feature type="domain" description="Alpha/beta hydrolase fold-3" evidence="2">
    <location>
        <begin position="90"/>
        <end position="289"/>
    </location>
</feature>
<name>A0A8E2WD53_RHILI</name>
<sequence length="319" mass="34938">MSGRPAPMTDYKILIDAETWAFIERTNSYYPPDTIDYTIAQQREIYDRMCREFFAGYPEGVAVETSAIATPTHDIPIRTYRSARQVAVTVLYFHGGGYILGGLDSHDDVCAELCASTGYEVVSVDYRLAPEHLHPAAFDDVMSAFEWAAANRPHPIVLCGDSAGGNLAAAVSHATRGWAKRPIGQVLIYPGLGGDRSKGSYVIHAEAPMLTMRDLEFYKHIRTGGQDRSGDATLAPLADTDFANLPPTVLITAQCDPLSSDGEAYRDRIIAAGGRATWFEEPGLVHGYLRARHTVGRARVSFTRITEAVVALGQGAWRW</sequence>
<dbReference type="Proteomes" id="UP000245631">
    <property type="component" value="Unassembled WGS sequence"/>
</dbReference>
<dbReference type="Pfam" id="PF07859">
    <property type="entry name" value="Abhydrolase_3"/>
    <property type="match status" value="1"/>
</dbReference>
<evidence type="ECO:0000256" key="1">
    <source>
        <dbReference type="ARBA" id="ARBA00022801"/>
    </source>
</evidence>
<accession>A0A8E2WD53</accession>
<keyword evidence="1" id="KW-0378">Hydrolase</keyword>
<dbReference type="InterPro" id="IPR013094">
    <property type="entry name" value="AB_hydrolase_3"/>
</dbReference>
<gene>
    <name evidence="3" type="ORF">C8D77_10545</name>
</gene>
<evidence type="ECO:0000313" key="4">
    <source>
        <dbReference type="Proteomes" id="UP000245631"/>
    </source>
</evidence>
<evidence type="ECO:0000259" key="2">
    <source>
        <dbReference type="Pfam" id="PF07859"/>
    </source>
</evidence>
<dbReference type="InterPro" id="IPR029058">
    <property type="entry name" value="AB_hydrolase_fold"/>
</dbReference>
<organism evidence="3 4">
    <name type="scientific">Rhizobium loti</name>
    <name type="common">Mesorhizobium loti</name>
    <dbReference type="NCBI Taxonomy" id="381"/>
    <lineage>
        <taxon>Bacteria</taxon>
        <taxon>Pseudomonadati</taxon>
        <taxon>Pseudomonadota</taxon>
        <taxon>Alphaproteobacteria</taxon>
        <taxon>Hyphomicrobiales</taxon>
        <taxon>Phyllobacteriaceae</taxon>
        <taxon>Mesorhizobium</taxon>
    </lineage>
</organism>
<dbReference type="AlphaFoldDB" id="A0A8E2WD53"/>
<protein>
    <submittedName>
        <fullName evidence="3">Acetyl esterase</fullName>
    </submittedName>
</protein>
<dbReference type="PANTHER" id="PTHR48081:SF8">
    <property type="entry name" value="ALPHA_BETA HYDROLASE FOLD-3 DOMAIN-CONTAINING PROTEIN-RELATED"/>
    <property type="match status" value="1"/>
</dbReference>
<proteinExistence type="predicted"/>
<dbReference type="GO" id="GO:0016787">
    <property type="term" value="F:hydrolase activity"/>
    <property type="evidence" value="ECO:0007669"/>
    <property type="project" value="UniProtKB-KW"/>
</dbReference>
<dbReference type="EMBL" id="QGGH01000005">
    <property type="protein sequence ID" value="PWJ90154.1"/>
    <property type="molecule type" value="Genomic_DNA"/>
</dbReference>
<evidence type="ECO:0000313" key="3">
    <source>
        <dbReference type="EMBL" id="PWJ90154.1"/>
    </source>
</evidence>
<comment type="caution">
    <text evidence="3">The sequence shown here is derived from an EMBL/GenBank/DDBJ whole genome shotgun (WGS) entry which is preliminary data.</text>
</comment>
<reference evidence="3 4" key="1">
    <citation type="submission" date="2018-05" db="EMBL/GenBank/DDBJ databases">
        <title>Genomic Encyclopedia of Type Strains, Phase IV (KMG-IV): sequencing the most valuable type-strain genomes for metagenomic binning, comparative biology and taxonomic classification.</title>
        <authorList>
            <person name="Goeker M."/>
        </authorList>
    </citation>
    <scope>NUCLEOTIDE SEQUENCE [LARGE SCALE GENOMIC DNA]</scope>
    <source>
        <strain evidence="3 4">DSM 2626</strain>
    </source>
</reference>
<dbReference type="Gene3D" id="3.40.50.1820">
    <property type="entry name" value="alpha/beta hydrolase"/>
    <property type="match status" value="1"/>
</dbReference>
<dbReference type="SUPFAM" id="SSF53474">
    <property type="entry name" value="alpha/beta-Hydrolases"/>
    <property type="match status" value="1"/>
</dbReference>
<dbReference type="PANTHER" id="PTHR48081">
    <property type="entry name" value="AB HYDROLASE SUPERFAMILY PROTEIN C4A8.06C"/>
    <property type="match status" value="1"/>
</dbReference>